<name>A0A0B7BYE2_9EUPU</name>
<accession>A0A0B7BYE2</accession>
<protein>
    <submittedName>
        <fullName evidence="1">Uncharacterized protein</fullName>
    </submittedName>
</protein>
<reference evidence="1" key="1">
    <citation type="submission" date="2014-12" db="EMBL/GenBank/DDBJ databases">
        <title>Insight into the proteome of Arion vulgaris.</title>
        <authorList>
            <person name="Aradska J."/>
            <person name="Bulat T."/>
            <person name="Smidak R."/>
            <person name="Sarate P."/>
            <person name="Gangsoo J."/>
            <person name="Sialana F."/>
            <person name="Bilban M."/>
            <person name="Lubec G."/>
        </authorList>
    </citation>
    <scope>NUCLEOTIDE SEQUENCE</scope>
    <source>
        <tissue evidence="1">Skin</tissue>
    </source>
</reference>
<dbReference type="EMBL" id="HACG01051097">
    <property type="protein sequence ID" value="CEK97968.1"/>
    <property type="molecule type" value="Transcribed_RNA"/>
</dbReference>
<gene>
    <name evidence="1" type="primary">ORF217408</name>
</gene>
<organism evidence="1">
    <name type="scientific">Arion vulgaris</name>
    <dbReference type="NCBI Taxonomy" id="1028688"/>
    <lineage>
        <taxon>Eukaryota</taxon>
        <taxon>Metazoa</taxon>
        <taxon>Spiralia</taxon>
        <taxon>Lophotrochozoa</taxon>
        <taxon>Mollusca</taxon>
        <taxon>Gastropoda</taxon>
        <taxon>Heterobranchia</taxon>
        <taxon>Euthyneura</taxon>
        <taxon>Panpulmonata</taxon>
        <taxon>Eupulmonata</taxon>
        <taxon>Stylommatophora</taxon>
        <taxon>Helicina</taxon>
        <taxon>Arionoidea</taxon>
        <taxon>Arionidae</taxon>
        <taxon>Arion</taxon>
    </lineage>
</organism>
<evidence type="ECO:0000313" key="1">
    <source>
        <dbReference type="EMBL" id="CEK97968.1"/>
    </source>
</evidence>
<dbReference type="AlphaFoldDB" id="A0A0B7BYE2"/>
<proteinExistence type="predicted"/>
<sequence length="121" mass="14178">MTEAIIHKWGQSHMTETIVHDSRELHMTRDIRTLLETITHDLRQSYITQYNPPTFEYRRIFNIIFGTVKTAPKQNNHLEQKIDPQATSGILEMYGPLKHSKADIFQSQMFLCIYISLLSTL</sequence>